<name>A0A6J7H6U1_9ZZZZ</name>
<dbReference type="Gene3D" id="1.10.3290.10">
    <property type="entry name" value="Fido-like domain"/>
    <property type="match status" value="1"/>
</dbReference>
<dbReference type="SUPFAM" id="SSF140931">
    <property type="entry name" value="Fic-like"/>
    <property type="match status" value="1"/>
</dbReference>
<accession>A0A6J7H6U1</accession>
<evidence type="ECO:0000313" key="2">
    <source>
        <dbReference type="EMBL" id="CAB4914788.1"/>
    </source>
</evidence>
<proteinExistence type="predicted"/>
<dbReference type="InterPro" id="IPR003812">
    <property type="entry name" value="Fido"/>
</dbReference>
<feature type="domain" description="Fido" evidence="1">
    <location>
        <begin position="93"/>
        <end position="240"/>
    </location>
</feature>
<evidence type="ECO:0000259" key="1">
    <source>
        <dbReference type="PROSITE" id="PS51459"/>
    </source>
</evidence>
<gene>
    <name evidence="2" type="ORF">UFOPK3610_01049</name>
</gene>
<organism evidence="2">
    <name type="scientific">freshwater metagenome</name>
    <dbReference type="NCBI Taxonomy" id="449393"/>
    <lineage>
        <taxon>unclassified sequences</taxon>
        <taxon>metagenomes</taxon>
        <taxon>ecological metagenomes</taxon>
    </lineage>
</organism>
<dbReference type="AlphaFoldDB" id="A0A6J7H6U1"/>
<dbReference type="PROSITE" id="PS51459">
    <property type="entry name" value="FIDO"/>
    <property type="match status" value="1"/>
</dbReference>
<reference evidence="2" key="1">
    <citation type="submission" date="2020-05" db="EMBL/GenBank/DDBJ databases">
        <authorList>
            <person name="Chiriac C."/>
            <person name="Salcher M."/>
            <person name="Ghai R."/>
            <person name="Kavagutti S V."/>
        </authorList>
    </citation>
    <scope>NUCLEOTIDE SEQUENCE</scope>
</reference>
<dbReference type="InterPro" id="IPR036597">
    <property type="entry name" value="Fido-like_dom_sf"/>
</dbReference>
<protein>
    <submittedName>
        <fullName evidence="2">Unannotated protein</fullName>
    </submittedName>
</protein>
<sequence>MALPDVAEACKVARDEIDALLWDRRTRGRTAELSMRSARLGARESAAIEGAEVPIDQVLAGAGVDSSPVGAVLGAALRVTVEVPHQVAAWRTAPLQALAALHLLAARDVLAVDDLGRPRSNDDADDPLHLGPAPSSSEATARLDALARVLTLQTEAPALVVAAIAHAEIMALRPFAWGSGLVARAAVRLVLADRSVDPGNLVSPEHGFRTMGRASYVAALRAYMSGTQTGMSEWLVWHAGAVGFSAAEARVALD</sequence>
<dbReference type="EMBL" id="CAFBMR010000038">
    <property type="protein sequence ID" value="CAB4914788.1"/>
    <property type="molecule type" value="Genomic_DNA"/>
</dbReference>